<dbReference type="PATRIC" id="fig|471514.4.peg.2123"/>
<proteinExistence type="predicted"/>
<sequence>MNHSSESRAAAFPDVDLEWAELIILAKELGFSYDDIKHFFKKNASETPENLPQVTDTAADTHQVE</sequence>
<dbReference type="EMBL" id="LJCO01000107">
    <property type="protein sequence ID" value="KPV39349.1"/>
    <property type="molecule type" value="Genomic_DNA"/>
</dbReference>
<feature type="region of interest" description="Disordered" evidence="1">
    <location>
        <begin position="44"/>
        <end position="65"/>
    </location>
</feature>
<evidence type="ECO:0000259" key="2">
    <source>
        <dbReference type="PROSITE" id="PS51500"/>
    </source>
</evidence>
<dbReference type="RefSeq" id="WP_054971508.1">
    <property type="nucleotide sequence ID" value="NZ_LJCO01000107.1"/>
</dbReference>
<dbReference type="GO" id="GO:0006355">
    <property type="term" value="P:regulation of DNA-templated transcription"/>
    <property type="evidence" value="ECO:0007669"/>
    <property type="project" value="InterPro"/>
</dbReference>
<dbReference type="AlphaFoldDB" id="A0A0N8PMQ1"/>
<gene>
    <name evidence="3" type="ORF">AN477_22950</name>
</gene>
<dbReference type="PROSITE" id="PS51500">
    <property type="entry name" value="SIN"/>
    <property type="match status" value="1"/>
</dbReference>
<reference evidence="3 4" key="1">
    <citation type="submission" date="2015-09" db="EMBL/GenBank/DDBJ databases">
        <title>Draft genome sequence of Alicyclobacillus ferrooxydans DSM 22381.</title>
        <authorList>
            <person name="Hemp J."/>
        </authorList>
    </citation>
    <scope>NUCLEOTIDE SEQUENCE [LARGE SCALE GENOMIC DNA]</scope>
    <source>
        <strain evidence="3 4">TC-34</strain>
    </source>
</reference>
<feature type="compositionally biased region" description="Polar residues" evidence="1">
    <location>
        <begin position="45"/>
        <end position="65"/>
    </location>
</feature>
<evidence type="ECO:0000313" key="4">
    <source>
        <dbReference type="Proteomes" id="UP000050482"/>
    </source>
</evidence>
<accession>A0A0N8PMQ1</accession>
<protein>
    <recommendedName>
        <fullName evidence="2">Sin domain-containing protein</fullName>
    </recommendedName>
</protein>
<evidence type="ECO:0000256" key="1">
    <source>
        <dbReference type="SAM" id="MobiDB-lite"/>
    </source>
</evidence>
<feature type="domain" description="Sin" evidence="2">
    <location>
        <begin position="6"/>
        <end position="44"/>
    </location>
</feature>
<evidence type="ECO:0000313" key="3">
    <source>
        <dbReference type="EMBL" id="KPV39349.1"/>
    </source>
</evidence>
<dbReference type="Proteomes" id="UP000050482">
    <property type="component" value="Unassembled WGS sequence"/>
</dbReference>
<dbReference type="OrthoDB" id="2913333at2"/>
<comment type="caution">
    <text evidence="3">The sequence shown here is derived from an EMBL/GenBank/DDBJ whole genome shotgun (WGS) entry which is preliminary data.</text>
</comment>
<name>A0A0N8PMQ1_9BACL</name>
<organism evidence="3 4">
    <name type="scientific">Alicyclobacillus ferrooxydans</name>
    <dbReference type="NCBI Taxonomy" id="471514"/>
    <lineage>
        <taxon>Bacteria</taxon>
        <taxon>Bacillati</taxon>
        <taxon>Bacillota</taxon>
        <taxon>Bacilli</taxon>
        <taxon>Bacillales</taxon>
        <taxon>Alicyclobacillaceae</taxon>
        <taxon>Alicyclobacillus</taxon>
    </lineage>
</organism>
<dbReference type="GO" id="GO:0046983">
    <property type="term" value="F:protein dimerization activity"/>
    <property type="evidence" value="ECO:0007669"/>
    <property type="project" value="InterPro"/>
</dbReference>
<keyword evidence="4" id="KW-1185">Reference proteome</keyword>
<dbReference type="InterPro" id="IPR010981">
    <property type="entry name" value="SinR/SinI_dimer_dom"/>
</dbReference>